<feature type="signal peptide" evidence="3">
    <location>
        <begin position="1"/>
        <end position="19"/>
    </location>
</feature>
<name>A0A0A2G509_9PORP</name>
<dbReference type="eggNOG" id="COG2825">
    <property type="taxonomic scope" value="Bacteria"/>
</dbReference>
<sequence length="165" mass="18759">MKKLIISLIVALLPMVLLAQHKIAHVNSQEIMMALPESAAAQKRLQELDAKYTEEVQTMQTEYNKKLEAFAKEQEKLSEAIRKSRQQELSDMQNRIQQSVQVMQQDIQKQQETLIAPIQQKVMEAIKKVGDEVGCTYVVESAMLLYVGKDAMDITAKVKTRLGIK</sequence>
<evidence type="ECO:0000313" key="4">
    <source>
        <dbReference type="EMBL" id="KGN97557.1"/>
    </source>
</evidence>
<evidence type="ECO:0000256" key="2">
    <source>
        <dbReference type="ARBA" id="ARBA00022729"/>
    </source>
</evidence>
<dbReference type="SMART" id="SM00935">
    <property type="entry name" value="OmpH"/>
    <property type="match status" value="1"/>
</dbReference>
<dbReference type="PANTHER" id="PTHR35089">
    <property type="entry name" value="CHAPERONE PROTEIN SKP"/>
    <property type="match status" value="1"/>
</dbReference>
<keyword evidence="5" id="KW-1185">Reference proteome</keyword>
<dbReference type="AlphaFoldDB" id="A0A0A2G509"/>
<dbReference type="GO" id="GO:0050821">
    <property type="term" value="P:protein stabilization"/>
    <property type="evidence" value="ECO:0007669"/>
    <property type="project" value="TreeGrafter"/>
</dbReference>
<proteinExistence type="inferred from homology"/>
<protein>
    <submittedName>
        <fullName evidence="4">Membrane protein</fullName>
    </submittedName>
</protein>
<dbReference type="OrthoDB" id="1524711at2"/>
<comment type="caution">
    <text evidence="4">The sequence shown here is derived from an EMBL/GenBank/DDBJ whole genome shotgun (WGS) entry which is preliminary data.</text>
</comment>
<dbReference type="SUPFAM" id="SSF111384">
    <property type="entry name" value="OmpH-like"/>
    <property type="match status" value="1"/>
</dbReference>
<keyword evidence="2 3" id="KW-0732">Signal</keyword>
<evidence type="ECO:0000256" key="1">
    <source>
        <dbReference type="ARBA" id="ARBA00009091"/>
    </source>
</evidence>
<dbReference type="Pfam" id="PF03938">
    <property type="entry name" value="OmpH"/>
    <property type="match status" value="1"/>
</dbReference>
<dbReference type="EMBL" id="JQZW01000012">
    <property type="protein sequence ID" value="KGN97557.1"/>
    <property type="molecule type" value="Genomic_DNA"/>
</dbReference>
<dbReference type="RefSeq" id="WP_025842838.1">
    <property type="nucleotide sequence ID" value="NZ_JQZW01000012.1"/>
</dbReference>
<organism evidence="4 5">
    <name type="scientific">Porphyromonas gingivicanis</name>
    <dbReference type="NCBI Taxonomy" id="266762"/>
    <lineage>
        <taxon>Bacteria</taxon>
        <taxon>Pseudomonadati</taxon>
        <taxon>Bacteroidota</taxon>
        <taxon>Bacteroidia</taxon>
        <taxon>Bacteroidales</taxon>
        <taxon>Porphyromonadaceae</taxon>
        <taxon>Porphyromonas</taxon>
    </lineage>
</organism>
<accession>A0A0A2G509</accession>
<dbReference type="InterPro" id="IPR024930">
    <property type="entry name" value="Skp_dom_sf"/>
</dbReference>
<evidence type="ECO:0000313" key="5">
    <source>
        <dbReference type="Proteomes" id="UP000030134"/>
    </source>
</evidence>
<dbReference type="STRING" id="266762.HQ36_06625"/>
<feature type="chain" id="PRO_5001999112" evidence="3">
    <location>
        <begin position="20"/>
        <end position="165"/>
    </location>
</feature>
<dbReference type="Gene3D" id="3.30.910.20">
    <property type="entry name" value="Skp domain"/>
    <property type="match status" value="1"/>
</dbReference>
<dbReference type="GO" id="GO:0005829">
    <property type="term" value="C:cytosol"/>
    <property type="evidence" value="ECO:0007669"/>
    <property type="project" value="TreeGrafter"/>
</dbReference>
<comment type="similarity">
    <text evidence="1">Belongs to the Skp family.</text>
</comment>
<evidence type="ECO:0000256" key="3">
    <source>
        <dbReference type="SAM" id="SignalP"/>
    </source>
</evidence>
<dbReference type="Proteomes" id="UP000030134">
    <property type="component" value="Unassembled WGS sequence"/>
</dbReference>
<gene>
    <name evidence="4" type="ORF">HQ36_06625</name>
</gene>
<dbReference type="InterPro" id="IPR005632">
    <property type="entry name" value="Chaperone_Skp"/>
</dbReference>
<reference evidence="4 5" key="1">
    <citation type="submission" date="2014-08" db="EMBL/GenBank/DDBJ databases">
        <title>Porphyromonas gingivicanis strain:COT-022_OH1391 Genome sequencing.</title>
        <authorList>
            <person name="Wallis C."/>
            <person name="Deusch O."/>
            <person name="O'Flynn C."/>
            <person name="Davis I."/>
            <person name="Jospin G."/>
            <person name="Darling A.E."/>
            <person name="Coil D.A."/>
            <person name="Alexiev A."/>
            <person name="Horsfall A."/>
            <person name="Kirkwood N."/>
            <person name="Harris S."/>
            <person name="Eisen J.A."/>
        </authorList>
    </citation>
    <scope>NUCLEOTIDE SEQUENCE [LARGE SCALE GENOMIC DNA]</scope>
    <source>
        <strain evidence="5">COT-022 OH1391</strain>
    </source>
</reference>
<dbReference type="PANTHER" id="PTHR35089:SF1">
    <property type="entry name" value="CHAPERONE PROTEIN SKP"/>
    <property type="match status" value="1"/>
</dbReference>
<dbReference type="GO" id="GO:0051082">
    <property type="term" value="F:unfolded protein binding"/>
    <property type="evidence" value="ECO:0007669"/>
    <property type="project" value="InterPro"/>
</dbReference>